<evidence type="ECO:0000256" key="4">
    <source>
        <dbReference type="ARBA" id="ARBA00022487"/>
    </source>
</evidence>
<keyword evidence="6" id="KW-0276">Fatty acid metabolism</keyword>
<dbReference type="InterPro" id="IPR050565">
    <property type="entry name" value="LYPA1-2/EST-like"/>
</dbReference>
<organism evidence="13 14">
    <name type="scientific">Malassezia cuniculi</name>
    <dbReference type="NCBI Taxonomy" id="948313"/>
    <lineage>
        <taxon>Eukaryota</taxon>
        <taxon>Fungi</taxon>
        <taxon>Dikarya</taxon>
        <taxon>Basidiomycota</taxon>
        <taxon>Ustilaginomycotina</taxon>
        <taxon>Malasseziomycetes</taxon>
        <taxon>Malasseziales</taxon>
        <taxon>Malasseziaceae</taxon>
        <taxon>Malassezia</taxon>
    </lineage>
</organism>
<evidence type="ECO:0000256" key="8">
    <source>
        <dbReference type="ARBA" id="ARBA00031195"/>
    </source>
</evidence>
<reference evidence="13" key="1">
    <citation type="submission" date="2023-03" db="EMBL/GenBank/DDBJ databases">
        <title>Mating type loci evolution in Malassezia.</title>
        <authorList>
            <person name="Coelho M.A."/>
        </authorList>
    </citation>
    <scope>NUCLEOTIDE SEQUENCE</scope>
    <source>
        <strain evidence="13">CBS 11721</strain>
    </source>
</reference>
<sequence length="240" mass="26384">MALKTLVVNPPLGAPTATVFLLHGLGDTAHGWSDVAYMLSRRPALQHVRFVLPTAPVQPVTLNMGMQMTAWFDVQSLNSLETGEDEAGLLQSVRTIQEMIRAEIDGTGPELNGLRIPAERIIVGGFSQGGAIAFLTSFLTPEPLAGTLALSTWLPLAKKIGELRKRTGTWPIMQAHGTIDQIVPYELGRKTSRFVRQDLGFGDKDTFRTYDGMPHSACPQEIRDIAQWLETVIPQTPREQ</sequence>
<comment type="similarity">
    <text evidence="1">Belongs to the AB hydrolase superfamily. AB hydrolase 2 family.</text>
</comment>
<feature type="domain" description="Phospholipase/carboxylesterase/thioesterase" evidence="12">
    <location>
        <begin position="6"/>
        <end position="233"/>
    </location>
</feature>
<name>A0AAF0EV03_9BASI</name>
<gene>
    <name evidence="13" type="ORF">MCUN1_002492</name>
</gene>
<dbReference type="Proteomes" id="UP001219933">
    <property type="component" value="Chromosome 3"/>
</dbReference>
<evidence type="ECO:0000256" key="1">
    <source>
        <dbReference type="ARBA" id="ARBA00006499"/>
    </source>
</evidence>
<dbReference type="AlphaFoldDB" id="A0AAF0EV03"/>
<evidence type="ECO:0000259" key="12">
    <source>
        <dbReference type="Pfam" id="PF02230"/>
    </source>
</evidence>
<evidence type="ECO:0000256" key="2">
    <source>
        <dbReference type="ARBA" id="ARBA00012423"/>
    </source>
</evidence>
<dbReference type="InterPro" id="IPR029058">
    <property type="entry name" value="AB_hydrolase_fold"/>
</dbReference>
<accession>A0AAF0EV03</accession>
<evidence type="ECO:0000256" key="11">
    <source>
        <dbReference type="ARBA" id="ARBA00048461"/>
    </source>
</evidence>
<dbReference type="GO" id="GO:0008474">
    <property type="term" value="F:palmitoyl-(protein) hydrolase activity"/>
    <property type="evidence" value="ECO:0007669"/>
    <property type="project" value="UniProtKB-EC"/>
</dbReference>
<evidence type="ECO:0000256" key="5">
    <source>
        <dbReference type="ARBA" id="ARBA00022801"/>
    </source>
</evidence>
<comment type="function">
    <text evidence="7">Hydrolyzes fatty acids from S-acylated cysteine residues in proteins with a strong preference for palmitoylated G-alpha proteins over other acyl substrates. Mediates the deacylation of G-alpha proteins such as GPA1 in vivo, but has weak or no activity toward palmitoylated Ras proteins. Has weak lysophospholipase activity in vitro; however such activity may not exist in vivo.</text>
</comment>
<dbReference type="GO" id="GO:0005737">
    <property type="term" value="C:cytoplasm"/>
    <property type="evidence" value="ECO:0007669"/>
    <property type="project" value="TreeGrafter"/>
</dbReference>
<dbReference type="GO" id="GO:0052689">
    <property type="term" value="F:carboxylic ester hydrolase activity"/>
    <property type="evidence" value="ECO:0007669"/>
    <property type="project" value="UniProtKB-KW"/>
</dbReference>
<evidence type="ECO:0000313" key="13">
    <source>
        <dbReference type="EMBL" id="WFD35634.1"/>
    </source>
</evidence>
<protein>
    <recommendedName>
        <fullName evidence="3">Acyl-protein thioesterase 1</fullName>
        <ecNumber evidence="2">3.1.2.22</ecNumber>
    </recommendedName>
    <alternativeName>
        <fullName evidence="8">Palmitoyl-protein hydrolase</fullName>
    </alternativeName>
</protein>
<dbReference type="PANTHER" id="PTHR10655">
    <property type="entry name" value="LYSOPHOSPHOLIPASE-RELATED"/>
    <property type="match status" value="1"/>
</dbReference>
<dbReference type="EMBL" id="CP119879">
    <property type="protein sequence ID" value="WFD35634.1"/>
    <property type="molecule type" value="Genomic_DNA"/>
</dbReference>
<keyword evidence="5 13" id="KW-0378">Hydrolase</keyword>
<comment type="catalytic activity">
    <reaction evidence="11">
        <text>a monoacylglycerol + H2O = glycerol + a fatty acid + H(+)</text>
        <dbReference type="Rhea" id="RHEA:15245"/>
        <dbReference type="ChEBI" id="CHEBI:15377"/>
        <dbReference type="ChEBI" id="CHEBI:15378"/>
        <dbReference type="ChEBI" id="CHEBI:17408"/>
        <dbReference type="ChEBI" id="CHEBI:17754"/>
        <dbReference type="ChEBI" id="CHEBI:28868"/>
    </reaction>
</comment>
<keyword evidence="4" id="KW-0719">Serine esterase</keyword>
<evidence type="ECO:0000256" key="10">
    <source>
        <dbReference type="ARBA" id="ARBA00047591"/>
    </source>
</evidence>
<dbReference type="Pfam" id="PF02230">
    <property type="entry name" value="Abhydrolase_2"/>
    <property type="match status" value="1"/>
</dbReference>
<dbReference type="PANTHER" id="PTHR10655:SF17">
    <property type="entry name" value="LYSOPHOSPHOLIPASE-LIKE PROTEIN 1"/>
    <property type="match status" value="1"/>
</dbReference>
<evidence type="ECO:0000256" key="7">
    <source>
        <dbReference type="ARBA" id="ARBA00029392"/>
    </source>
</evidence>
<dbReference type="InterPro" id="IPR003140">
    <property type="entry name" value="PLipase/COase/thioEstase"/>
</dbReference>
<dbReference type="Gene3D" id="3.40.50.1820">
    <property type="entry name" value="alpha/beta hydrolase"/>
    <property type="match status" value="1"/>
</dbReference>
<evidence type="ECO:0000256" key="6">
    <source>
        <dbReference type="ARBA" id="ARBA00022832"/>
    </source>
</evidence>
<comment type="catalytic activity">
    <reaction evidence="10">
        <text>a diacylglycerol + H2O = a monoacylglycerol + a fatty acid + H(+)</text>
        <dbReference type="Rhea" id="RHEA:32731"/>
        <dbReference type="ChEBI" id="CHEBI:15377"/>
        <dbReference type="ChEBI" id="CHEBI:15378"/>
        <dbReference type="ChEBI" id="CHEBI:17408"/>
        <dbReference type="ChEBI" id="CHEBI:18035"/>
        <dbReference type="ChEBI" id="CHEBI:28868"/>
    </reaction>
</comment>
<dbReference type="SUPFAM" id="SSF53474">
    <property type="entry name" value="alpha/beta-Hydrolases"/>
    <property type="match status" value="1"/>
</dbReference>
<evidence type="ECO:0000256" key="3">
    <source>
        <dbReference type="ARBA" id="ARBA00014923"/>
    </source>
</evidence>
<proteinExistence type="inferred from homology"/>
<dbReference type="EC" id="3.1.2.22" evidence="2"/>
<keyword evidence="6" id="KW-0443">Lipid metabolism</keyword>
<evidence type="ECO:0000313" key="14">
    <source>
        <dbReference type="Proteomes" id="UP001219933"/>
    </source>
</evidence>
<comment type="catalytic activity">
    <reaction evidence="9">
        <text>S-hexadecanoyl-L-cysteinyl-[protein] + H2O = L-cysteinyl-[protein] + hexadecanoate + H(+)</text>
        <dbReference type="Rhea" id="RHEA:19233"/>
        <dbReference type="Rhea" id="RHEA-COMP:10131"/>
        <dbReference type="Rhea" id="RHEA-COMP:11032"/>
        <dbReference type="ChEBI" id="CHEBI:7896"/>
        <dbReference type="ChEBI" id="CHEBI:15377"/>
        <dbReference type="ChEBI" id="CHEBI:15378"/>
        <dbReference type="ChEBI" id="CHEBI:29950"/>
        <dbReference type="ChEBI" id="CHEBI:74151"/>
        <dbReference type="EC" id="3.1.2.22"/>
    </reaction>
</comment>
<dbReference type="GO" id="GO:0006631">
    <property type="term" value="P:fatty acid metabolic process"/>
    <property type="evidence" value="ECO:0007669"/>
    <property type="project" value="UniProtKB-KW"/>
</dbReference>
<keyword evidence="14" id="KW-1185">Reference proteome</keyword>
<evidence type="ECO:0000256" key="9">
    <source>
        <dbReference type="ARBA" id="ARBA00047337"/>
    </source>
</evidence>